<evidence type="ECO:0000256" key="5">
    <source>
        <dbReference type="SAM" id="MobiDB-lite"/>
    </source>
</evidence>
<keyword evidence="8" id="KW-0418">Kinase</keyword>
<evidence type="ECO:0000313" key="8">
    <source>
        <dbReference type="EMBL" id="GFF15853.1"/>
    </source>
</evidence>
<keyword evidence="9" id="KW-1185">Reference proteome</keyword>
<feature type="compositionally biased region" description="Polar residues" evidence="5">
    <location>
        <begin position="1"/>
        <end position="12"/>
    </location>
</feature>
<evidence type="ECO:0000256" key="1">
    <source>
        <dbReference type="ARBA" id="ARBA00004141"/>
    </source>
</evidence>
<keyword evidence="8" id="KW-0808">Transferase</keyword>
<keyword evidence="2 6" id="KW-0812">Transmembrane</keyword>
<evidence type="ECO:0000256" key="4">
    <source>
        <dbReference type="ARBA" id="ARBA00023136"/>
    </source>
</evidence>
<accession>A0A5M3Z073</accession>
<name>A0A5M3Z073_ASPTE</name>
<dbReference type="AlphaFoldDB" id="A0A5M3Z073"/>
<evidence type="ECO:0000259" key="7">
    <source>
        <dbReference type="Pfam" id="PF26616"/>
    </source>
</evidence>
<feature type="transmembrane region" description="Helical" evidence="6">
    <location>
        <begin position="473"/>
        <end position="495"/>
    </location>
</feature>
<dbReference type="Pfam" id="PF01544">
    <property type="entry name" value="CorA"/>
    <property type="match status" value="1"/>
</dbReference>
<dbReference type="Pfam" id="PF26616">
    <property type="entry name" value="CorA-like"/>
    <property type="match status" value="1"/>
</dbReference>
<dbReference type="GO" id="GO:0046873">
    <property type="term" value="F:metal ion transmembrane transporter activity"/>
    <property type="evidence" value="ECO:0007669"/>
    <property type="project" value="InterPro"/>
</dbReference>
<evidence type="ECO:0000313" key="9">
    <source>
        <dbReference type="Proteomes" id="UP000452235"/>
    </source>
</evidence>
<feature type="transmembrane region" description="Helical" evidence="6">
    <location>
        <begin position="515"/>
        <end position="536"/>
    </location>
</feature>
<comment type="caution">
    <text evidence="8">The sequence shown here is derived from an EMBL/GenBank/DDBJ whole genome shotgun (WGS) entry which is preliminary data.</text>
</comment>
<dbReference type="VEuPathDB" id="FungiDB:ATEG_04989"/>
<reference evidence="8 9" key="1">
    <citation type="submission" date="2020-01" db="EMBL/GenBank/DDBJ databases">
        <title>Aspergillus terreus IFO 6365 whole genome shotgun sequence.</title>
        <authorList>
            <person name="Kanamasa S."/>
            <person name="Takahashi H."/>
        </authorList>
    </citation>
    <scope>NUCLEOTIDE SEQUENCE [LARGE SCALE GENOMIC DNA]</scope>
    <source>
        <strain evidence="8 9">IFO 6365</strain>
    </source>
</reference>
<gene>
    <name evidence="8" type="ORF">ATEIFO6365_0005004300</name>
</gene>
<dbReference type="InterPro" id="IPR058257">
    <property type="entry name" value="CorA-like_dom"/>
</dbReference>
<dbReference type="GO" id="GO:0016301">
    <property type="term" value="F:kinase activity"/>
    <property type="evidence" value="ECO:0007669"/>
    <property type="project" value="UniProtKB-KW"/>
</dbReference>
<feature type="region of interest" description="Disordered" evidence="5">
    <location>
        <begin position="1"/>
        <end position="24"/>
    </location>
</feature>
<protein>
    <submittedName>
        <fullName evidence="8">Isoform 2 of receptor-interacting serine/threonine-protein kinase 4</fullName>
    </submittedName>
</protein>
<evidence type="ECO:0000256" key="2">
    <source>
        <dbReference type="ARBA" id="ARBA00022692"/>
    </source>
</evidence>
<evidence type="ECO:0000256" key="3">
    <source>
        <dbReference type="ARBA" id="ARBA00022989"/>
    </source>
</evidence>
<dbReference type="GO" id="GO:0016020">
    <property type="term" value="C:membrane"/>
    <property type="evidence" value="ECO:0007669"/>
    <property type="project" value="UniProtKB-SubCell"/>
</dbReference>
<evidence type="ECO:0000256" key="6">
    <source>
        <dbReference type="SAM" id="Phobius"/>
    </source>
</evidence>
<keyword evidence="4 6" id="KW-0472">Membrane</keyword>
<proteinExistence type="predicted"/>
<sequence>MSTRTFSTTSSLDPGPTSPTGRTPIINIIDEEVTGYIQKARLEARLRSMFGYDIQVRHIYGRFQFEAPRVVNKDEIDLLMELALHELPSDGFPLSSSPTVNQSDMTPPRPDAYEAIRRHLRYPAFVSHPEKSDIYVFENTLQGHSSRVFANSELFESHLITTPKPAARVVSICSQTSVDPLKITAQGMQRLMSVYDIDASFLDLVVSFGDKPRASDAGHGGMNVKRRENGAYDMHYLFAYAEGNNKGESVSWTIRQVCVFHRHDPSGSGNLWILLHANQESRLQKHVQQILSTSPQDLLGKWSAMHLTVQSAYLGNWRWYIRSLSEKIETAINFTLALDLRKPGTKDSMEGLGPLMNQQYLRDKIVTLASQVGVALTTLQRLDKINTEFRARGFTSDLDHQTVGDSFTCQIMSLEGYLKSVGVLERRVRSISDMLPVALTLENQALALDSQRLTNEINNQMLELTSQSFDENITVRVVTLVTLIYLPASFVSTLLGMNLFDFDNSNHGFSISYQFWIFVVIAVPLTLLTLGTWYLLTKRRLEEMKKKKQEKGMV</sequence>
<keyword evidence="8" id="KW-0675">Receptor</keyword>
<feature type="domain" description="CorA-like transporter" evidence="7">
    <location>
        <begin position="127"/>
        <end position="332"/>
    </location>
</feature>
<dbReference type="InterPro" id="IPR002523">
    <property type="entry name" value="MgTranspt_CorA/ZnTranspt_ZntB"/>
</dbReference>
<dbReference type="Proteomes" id="UP000452235">
    <property type="component" value="Unassembled WGS sequence"/>
</dbReference>
<dbReference type="InterPro" id="IPR045863">
    <property type="entry name" value="CorA_TM1_TM2"/>
</dbReference>
<organism evidence="8 9">
    <name type="scientific">Aspergillus terreus</name>
    <dbReference type="NCBI Taxonomy" id="33178"/>
    <lineage>
        <taxon>Eukaryota</taxon>
        <taxon>Fungi</taxon>
        <taxon>Dikarya</taxon>
        <taxon>Ascomycota</taxon>
        <taxon>Pezizomycotina</taxon>
        <taxon>Eurotiomycetes</taxon>
        <taxon>Eurotiomycetidae</taxon>
        <taxon>Eurotiales</taxon>
        <taxon>Aspergillaceae</taxon>
        <taxon>Aspergillus</taxon>
        <taxon>Aspergillus subgen. Circumdati</taxon>
    </lineage>
</organism>
<dbReference type="EMBL" id="BLJY01000005">
    <property type="protein sequence ID" value="GFF15853.1"/>
    <property type="molecule type" value="Genomic_DNA"/>
</dbReference>
<dbReference type="Gene3D" id="1.20.58.340">
    <property type="entry name" value="Magnesium transport protein CorA, transmembrane region"/>
    <property type="match status" value="1"/>
</dbReference>
<comment type="subcellular location">
    <subcellularLocation>
        <location evidence="1">Membrane</location>
        <topology evidence="1">Multi-pass membrane protein</topology>
    </subcellularLocation>
</comment>
<keyword evidence="3 6" id="KW-1133">Transmembrane helix</keyword>
<dbReference type="SUPFAM" id="SSF144083">
    <property type="entry name" value="Magnesium transport protein CorA, transmembrane region"/>
    <property type="match status" value="1"/>
</dbReference>
<dbReference type="OrthoDB" id="5396681at2759"/>